<dbReference type="EMBL" id="AFZX01000011">
    <property type="protein sequence ID" value="EHL08788.1"/>
    <property type="molecule type" value="Genomic_DNA"/>
</dbReference>
<dbReference type="HOGENOM" id="CLU_2129406_0_0_9"/>
<dbReference type="PATRIC" id="fig|537010.4.peg.400"/>
<sequence>MQETVRRSLLNSTVTDIEDLEGSTTFYLKGEDGRKYAVEVKSGETVTRVLNKVAYEVFSAEDLSTLAGFTVKEIGGDDRPEVLIFTGPNGEEAFLIMLPSGSLLYYNDLDEAE</sequence>
<protein>
    <submittedName>
        <fullName evidence="1">Uncharacterized protein</fullName>
    </submittedName>
</protein>
<reference evidence="1 2" key="1">
    <citation type="submission" date="2011-08" db="EMBL/GenBank/DDBJ databases">
        <authorList>
            <person name="Weinstock G."/>
            <person name="Sodergren E."/>
            <person name="Clifton S."/>
            <person name="Fulton L."/>
            <person name="Fulton B."/>
            <person name="Courtney L."/>
            <person name="Fronick C."/>
            <person name="Harrison M."/>
            <person name="Strong C."/>
            <person name="Farmer C."/>
            <person name="Delahaunty K."/>
            <person name="Markovic C."/>
            <person name="Hall O."/>
            <person name="Minx P."/>
            <person name="Tomlinson C."/>
            <person name="Mitreva M."/>
            <person name="Hou S."/>
            <person name="Chen J."/>
            <person name="Wollam A."/>
            <person name="Pepin K.H."/>
            <person name="Johnson M."/>
            <person name="Bhonagiri V."/>
            <person name="Zhang X."/>
            <person name="Suruliraj S."/>
            <person name="Warren W."/>
            <person name="Chinwalla A."/>
            <person name="Mardis E.R."/>
            <person name="Wilson R.K."/>
        </authorList>
    </citation>
    <scope>NUCLEOTIDE SEQUENCE [LARGE SCALE GENOMIC DNA]</scope>
    <source>
        <strain evidence="1 2">DP7</strain>
    </source>
</reference>
<name>G9XHK5_DESHA</name>
<evidence type="ECO:0000313" key="2">
    <source>
        <dbReference type="Proteomes" id="UP000004416"/>
    </source>
</evidence>
<evidence type="ECO:0000313" key="1">
    <source>
        <dbReference type="EMBL" id="EHL08788.1"/>
    </source>
</evidence>
<organism evidence="1 2">
    <name type="scientific">Desulfitobacterium hafniense DP7</name>
    <dbReference type="NCBI Taxonomy" id="537010"/>
    <lineage>
        <taxon>Bacteria</taxon>
        <taxon>Bacillati</taxon>
        <taxon>Bacillota</taxon>
        <taxon>Clostridia</taxon>
        <taxon>Eubacteriales</taxon>
        <taxon>Desulfitobacteriaceae</taxon>
        <taxon>Desulfitobacterium</taxon>
    </lineage>
</organism>
<dbReference type="RefSeq" id="WP_005808574.1">
    <property type="nucleotide sequence ID" value="NZ_JH414442.1"/>
</dbReference>
<gene>
    <name evidence="1" type="ORF">HMPREF0322_00430</name>
</gene>
<dbReference type="Proteomes" id="UP000004416">
    <property type="component" value="Unassembled WGS sequence"/>
</dbReference>
<accession>G9XHK5</accession>
<dbReference type="AlphaFoldDB" id="G9XHK5"/>
<proteinExistence type="predicted"/>
<comment type="caution">
    <text evidence="1">The sequence shown here is derived from an EMBL/GenBank/DDBJ whole genome shotgun (WGS) entry which is preliminary data.</text>
</comment>